<dbReference type="SMART" id="SM01231">
    <property type="entry name" value="H-kinase_dim"/>
    <property type="match status" value="1"/>
</dbReference>
<evidence type="ECO:0000256" key="4">
    <source>
        <dbReference type="ARBA" id="ARBA00022500"/>
    </source>
</evidence>
<feature type="transmembrane region" description="Helical" evidence="14">
    <location>
        <begin position="687"/>
        <end position="714"/>
    </location>
</feature>
<dbReference type="Pfam" id="PF02895">
    <property type="entry name" value="H-kinase_dim"/>
    <property type="match status" value="1"/>
</dbReference>
<keyword evidence="9" id="KW-0067">ATP-binding</keyword>
<dbReference type="InterPro" id="IPR004358">
    <property type="entry name" value="Sig_transdc_His_kin-like_C"/>
</dbReference>
<evidence type="ECO:0000259" key="16">
    <source>
        <dbReference type="PROSITE" id="PS50851"/>
    </source>
</evidence>
<keyword evidence="4" id="KW-0145">Chemotaxis</keyword>
<dbReference type="GO" id="GO:0005737">
    <property type="term" value="C:cytoplasm"/>
    <property type="evidence" value="ECO:0007669"/>
    <property type="project" value="InterPro"/>
</dbReference>
<dbReference type="PROSITE" id="PS50109">
    <property type="entry name" value="HIS_KIN"/>
    <property type="match status" value="1"/>
</dbReference>
<gene>
    <name evidence="18" type="ORF">C8D97_10862</name>
</gene>
<dbReference type="SUPFAM" id="SSF47384">
    <property type="entry name" value="Homodimeric domain of signal transducing histidine kinase"/>
    <property type="match status" value="1"/>
</dbReference>
<evidence type="ECO:0000313" key="19">
    <source>
        <dbReference type="Proteomes" id="UP000245790"/>
    </source>
</evidence>
<dbReference type="InterPro" id="IPR037006">
    <property type="entry name" value="CheA-like_homodim_sf"/>
</dbReference>
<dbReference type="SMART" id="SM00073">
    <property type="entry name" value="HPT"/>
    <property type="match status" value="1"/>
</dbReference>
<evidence type="ECO:0000256" key="12">
    <source>
        <dbReference type="PROSITE-ProRule" id="PRU00110"/>
    </source>
</evidence>
<evidence type="ECO:0000256" key="8">
    <source>
        <dbReference type="ARBA" id="ARBA00022777"/>
    </source>
</evidence>
<dbReference type="InterPro" id="IPR036890">
    <property type="entry name" value="HATPase_C_sf"/>
</dbReference>
<dbReference type="InterPro" id="IPR003594">
    <property type="entry name" value="HATPase_dom"/>
</dbReference>
<evidence type="ECO:0000259" key="17">
    <source>
        <dbReference type="PROSITE" id="PS50894"/>
    </source>
</evidence>
<dbReference type="PROSITE" id="PS50851">
    <property type="entry name" value="CHEW"/>
    <property type="match status" value="1"/>
</dbReference>
<dbReference type="Pfam" id="PF01627">
    <property type="entry name" value="Hpt"/>
    <property type="match status" value="1"/>
</dbReference>
<dbReference type="FunFam" id="3.30.565.10:FF:000016">
    <property type="entry name" value="Chemotaxis protein CheA, putative"/>
    <property type="match status" value="1"/>
</dbReference>
<dbReference type="Pfam" id="PF01584">
    <property type="entry name" value="CheW"/>
    <property type="match status" value="1"/>
</dbReference>
<feature type="domain" description="Histidine kinase" evidence="15">
    <location>
        <begin position="368"/>
        <end position="582"/>
    </location>
</feature>
<dbReference type="CDD" id="cd00731">
    <property type="entry name" value="CheA_reg"/>
    <property type="match status" value="1"/>
</dbReference>
<reference evidence="18 19" key="1">
    <citation type="submission" date="2018-05" db="EMBL/GenBank/DDBJ databases">
        <title>Genomic Encyclopedia of Type Strains, Phase IV (KMG-IV): sequencing the most valuable type-strain genomes for metagenomic binning, comparative biology and taxonomic classification.</title>
        <authorList>
            <person name="Goeker M."/>
        </authorList>
    </citation>
    <scope>NUCLEOTIDE SEQUENCE [LARGE SCALE GENOMIC DNA]</scope>
    <source>
        <strain evidence="18 19">DSM 25350</strain>
    </source>
</reference>
<dbReference type="PRINTS" id="PR00344">
    <property type="entry name" value="BCTRLSENSOR"/>
</dbReference>
<dbReference type="InterPro" id="IPR036641">
    <property type="entry name" value="HPT_dom_sf"/>
</dbReference>
<evidence type="ECO:0000256" key="13">
    <source>
        <dbReference type="SAM" id="MobiDB-lite"/>
    </source>
</evidence>
<proteinExistence type="predicted"/>
<evidence type="ECO:0000256" key="5">
    <source>
        <dbReference type="ARBA" id="ARBA00022553"/>
    </source>
</evidence>
<keyword evidence="19" id="KW-1185">Reference proteome</keyword>
<dbReference type="SUPFAM" id="SSF47226">
    <property type="entry name" value="Histidine-containing phosphotransfer domain, HPT domain"/>
    <property type="match status" value="1"/>
</dbReference>
<dbReference type="InterPro" id="IPR002545">
    <property type="entry name" value="CheW-lke_dom"/>
</dbReference>
<sequence>MAIDLSQFHDVFFEESFESLDIMEQNLLQLPTESDTHPVEPDSLNSIFRAAHSIKGGSATFKFDSVANFTHTLETLLDEMRSGRCQLNPEITNTLLQSVDCLREMLTILQNNKTPDESLYRPLNDELSQLLKIYTSETGTSAGIEPDSGTDTGTDSDKDIINAGQSNREQTSENTTSLKQNNIQNLSQNAQISGQYWVITFKPQPQILRTGNEPLRMFRELAELGELTVEANTDSVVTLNCLEPEECLLQWTLLLQANTEEYMIEEVFEWVMDECELSIESVAEQVFSERLLSIVKQSTVEPSGSRNPLIHSAQQLTQKSDKAKATKASSQNSPSIRVNTEKVDTLINLVGELIITQSMLGEIGEDFSINKLEKLKDGLSQLESNTRELQEHVLQIRMLPISFVFNRFPRMVRDLSVQLEKKVTINITGETTELDKTLMEQIGDPLVHLIRNAMDHGIELPEQRLNQGKPETGVINLSAYHQGGHIVIEINDDGAGINREKVKQRAVQNGLISADSEIPEEQLYALIFEPGFSTAETISDVSGRGVGMDVVKRNIAALGGTIQVSSTEGSGSSITIHMPLTLAILDGQLIQVGDQTYIIPLTSIVESLQLKAKDIISVAGNNQVFLLRDEHVPIVRLYQSFNVMPKQKQITDATIIVVEGAGNKVGLMVDELLSQQQVVIKSLESNFIALPGLSGATILGDGTVALIIDVVGFIHHYSRKTKNRVIAA</sequence>
<dbReference type="PANTHER" id="PTHR43395:SF10">
    <property type="entry name" value="CHEMOTAXIS PROTEIN CHEA"/>
    <property type="match status" value="1"/>
</dbReference>
<keyword evidence="10" id="KW-0902">Two-component regulatory system</keyword>
<dbReference type="SMART" id="SM00260">
    <property type="entry name" value="CheW"/>
    <property type="match status" value="1"/>
</dbReference>
<dbReference type="RefSeq" id="WP_109763954.1">
    <property type="nucleotide sequence ID" value="NZ_QGGU01000008.1"/>
</dbReference>
<feature type="region of interest" description="Disordered" evidence="13">
    <location>
        <begin position="315"/>
        <end position="335"/>
    </location>
</feature>
<comment type="function">
    <text evidence="11">Involved in the transmission of sensory signals from the chemoreceptors to the flagellar motors. CheA is autophosphorylated; it can transfer its phosphate group to either CheB or CheY.</text>
</comment>
<dbReference type="InterPro" id="IPR008207">
    <property type="entry name" value="Sig_transdc_His_kin_Hpt_dom"/>
</dbReference>
<feature type="domain" description="CheW-like" evidence="16">
    <location>
        <begin position="584"/>
        <end position="719"/>
    </location>
</feature>
<feature type="region of interest" description="Disordered" evidence="13">
    <location>
        <begin position="138"/>
        <end position="177"/>
    </location>
</feature>
<feature type="domain" description="HPt" evidence="17">
    <location>
        <begin position="1"/>
        <end position="109"/>
    </location>
</feature>
<dbReference type="Gene3D" id="2.30.30.40">
    <property type="entry name" value="SH3 Domains"/>
    <property type="match status" value="1"/>
</dbReference>
<keyword evidence="14" id="KW-0812">Transmembrane</keyword>
<comment type="caution">
    <text evidence="18">The sequence shown here is derived from an EMBL/GenBank/DDBJ whole genome shotgun (WGS) entry which is preliminary data.</text>
</comment>
<dbReference type="EMBL" id="QGGU01000008">
    <property type="protein sequence ID" value="PWK49153.1"/>
    <property type="molecule type" value="Genomic_DNA"/>
</dbReference>
<dbReference type="SUPFAM" id="SSF55874">
    <property type="entry name" value="ATPase domain of HSP90 chaperone/DNA topoisomerase II/histidine kinase"/>
    <property type="match status" value="1"/>
</dbReference>
<dbReference type="InterPro" id="IPR004105">
    <property type="entry name" value="CheA-like_dim"/>
</dbReference>
<evidence type="ECO:0000256" key="1">
    <source>
        <dbReference type="ARBA" id="ARBA00000085"/>
    </source>
</evidence>
<name>A0A316FLL0_9GAMM</name>
<keyword evidence="5 12" id="KW-0597">Phosphoprotein</keyword>
<evidence type="ECO:0000256" key="6">
    <source>
        <dbReference type="ARBA" id="ARBA00022679"/>
    </source>
</evidence>
<dbReference type="InterPro" id="IPR051315">
    <property type="entry name" value="Bact_Chemotaxis_CheA"/>
</dbReference>
<keyword evidence="14" id="KW-0472">Membrane</keyword>
<evidence type="ECO:0000256" key="11">
    <source>
        <dbReference type="ARBA" id="ARBA00035100"/>
    </source>
</evidence>
<dbReference type="GO" id="GO:0005524">
    <property type="term" value="F:ATP binding"/>
    <property type="evidence" value="ECO:0007669"/>
    <property type="project" value="UniProtKB-KW"/>
</dbReference>
<accession>A0A316FLL0</accession>
<evidence type="ECO:0000259" key="15">
    <source>
        <dbReference type="PROSITE" id="PS50109"/>
    </source>
</evidence>
<dbReference type="OrthoDB" id="9803176at2"/>
<dbReference type="InterPro" id="IPR005467">
    <property type="entry name" value="His_kinase_dom"/>
</dbReference>
<evidence type="ECO:0000256" key="10">
    <source>
        <dbReference type="ARBA" id="ARBA00023012"/>
    </source>
</evidence>
<dbReference type="InterPro" id="IPR036061">
    <property type="entry name" value="CheW-like_dom_sf"/>
</dbReference>
<dbReference type="Gene3D" id="1.20.120.160">
    <property type="entry name" value="HPT domain"/>
    <property type="match status" value="1"/>
</dbReference>
<evidence type="ECO:0000256" key="3">
    <source>
        <dbReference type="ARBA" id="ARBA00021495"/>
    </source>
</evidence>
<feature type="modified residue" description="Phosphohistidine" evidence="12">
    <location>
        <position position="52"/>
    </location>
</feature>
<dbReference type="Gene3D" id="1.10.287.560">
    <property type="entry name" value="Histidine kinase CheA-like, homodimeric domain"/>
    <property type="match status" value="1"/>
</dbReference>
<keyword evidence="6" id="KW-0808">Transferase</keyword>
<protein>
    <recommendedName>
        <fullName evidence="3">Chemotaxis protein CheA</fullName>
        <ecNumber evidence="2">2.7.13.3</ecNumber>
    </recommendedName>
</protein>
<dbReference type="CDD" id="cd00088">
    <property type="entry name" value="HPT"/>
    <property type="match status" value="1"/>
</dbReference>
<evidence type="ECO:0000256" key="2">
    <source>
        <dbReference type="ARBA" id="ARBA00012438"/>
    </source>
</evidence>
<dbReference type="EC" id="2.7.13.3" evidence="2"/>
<feature type="compositionally biased region" description="Polar residues" evidence="13">
    <location>
        <begin position="163"/>
        <end position="177"/>
    </location>
</feature>
<dbReference type="PANTHER" id="PTHR43395">
    <property type="entry name" value="SENSOR HISTIDINE KINASE CHEA"/>
    <property type="match status" value="1"/>
</dbReference>
<dbReference type="AlphaFoldDB" id="A0A316FLL0"/>
<evidence type="ECO:0000256" key="9">
    <source>
        <dbReference type="ARBA" id="ARBA00022840"/>
    </source>
</evidence>
<dbReference type="PROSITE" id="PS50894">
    <property type="entry name" value="HPT"/>
    <property type="match status" value="1"/>
</dbReference>
<evidence type="ECO:0000256" key="7">
    <source>
        <dbReference type="ARBA" id="ARBA00022741"/>
    </source>
</evidence>
<dbReference type="SUPFAM" id="SSF50341">
    <property type="entry name" value="CheW-like"/>
    <property type="match status" value="1"/>
</dbReference>
<dbReference type="Proteomes" id="UP000245790">
    <property type="component" value="Unassembled WGS sequence"/>
</dbReference>
<dbReference type="Pfam" id="PF02518">
    <property type="entry name" value="HATPase_c"/>
    <property type="match status" value="1"/>
</dbReference>
<keyword evidence="8 18" id="KW-0418">Kinase</keyword>
<dbReference type="GO" id="GO:0000155">
    <property type="term" value="F:phosphorelay sensor kinase activity"/>
    <property type="evidence" value="ECO:0007669"/>
    <property type="project" value="InterPro"/>
</dbReference>
<evidence type="ECO:0000256" key="14">
    <source>
        <dbReference type="SAM" id="Phobius"/>
    </source>
</evidence>
<keyword evidence="14" id="KW-1133">Transmembrane helix</keyword>
<keyword evidence="7" id="KW-0547">Nucleotide-binding</keyword>
<dbReference type="GO" id="GO:0006935">
    <property type="term" value="P:chemotaxis"/>
    <property type="evidence" value="ECO:0007669"/>
    <property type="project" value="UniProtKB-KW"/>
</dbReference>
<dbReference type="InterPro" id="IPR036097">
    <property type="entry name" value="HisK_dim/P_sf"/>
</dbReference>
<dbReference type="FunFam" id="2.30.30.40:FF:000048">
    <property type="entry name" value="Chemotaxis protein CheA, putative"/>
    <property type="match status" value="1"/>
</dbReference>
<dbReference type="Gene3D" id="3.30.565.10">
    <property type="entry name" value="Histidine kinase-like ATPase, C-terminal domain"/>
    <property type="match status" value="1"/>
</dbReference>
<evidence type="ECO:0000313" key="18">
    <source>
        <dbReference type="EMBL" id="PWK49153.1"/>
    </source>
</evidence>
<dbReference type="SMART" id="SM00387">
    <property type="entry name" value="HATPase_c"/>
    <property type="match status" value="1"/>
</dbReference>
<comment type="catalytic activity">
    <reaction evidence="1">
        <text>ATP + protein L-histidine = ADP + protein N-phospho-L-histidine.</text>
        <dbReference type="EC" id="2.7.13.3"/>
    </reaction>
</comment>
<dbReference type="CDD" id="cd16916">
    <property type="entry name" value="HATPase_CheA-like"/>
    <property type="match status" value="1"/>
</dbReference>
<organism evidence="18 19">
    <name type="scientific">Pleionea mediterranea</name>
    <dbReference type="NCBI Taxonomy" id="523701"/>
    <lineage>
        <taxon>Bacteria</taxon>
        <taxon>Pseudomonadati</taxon>
        <taxon>Pseudomonadota</taxon>
        <taxon>Gammaproteobacteria</taxon>
        <taxon>Oceanospirillales</taxon>
        <taxon>Pleioneaceae</taxon>
        <taxon>Pleionea</taxon>
    </lineage>
</organism>